<comment type="caution">
    <text evidence="3">The sequence shown here is derived from an EMBL/GenBank/DDBJ whole genome shotgun (WGS) entry which is preliminary data.</text>
</comment>
<feature type="transmembrane region" description="Helical" evidence="2">
    <location>
        <begin position="29"/>
        <end position="50"/>
    </location>
</feature>
<protein>
    <submittedName>
        <fullName evidence="3">DUF2637 domain-containing protein</fullName>
    </submittedName>
</protein>
<proteinExistence type="predicted"/>
<evidence type="ECO:0000256" key="1">
    <source>
        <dbReference type="SAM" id="MobiDB-lite"/>
    </source>
</evidence>
<feature type="transmembrane region" description="Helical" evidence="2">
    <location>
        <begin position="99"/>
        <end position="118"/>
    </location>
</feature>
<organism evidence="3 4">
    <name type="scientific">Streptomyces caniscabiei</name>
    <dbReference type="NCBI Taxonomy" id="2746961"/>
    <lineage>
        <taxon>Bacteria</taxon>
        <taxon>Bacillati</taxon>
        <taxon>Actinomycetota</taxon>
        <taxon>Actinomycetes</taxon>
        <taxon>Kitasatosporales</taxon>
        <taxon>Streptomycetaceae</taxon>
        <taxon>Streptomyces</taxon>
    </lineage>
</organism>
<evidence type="ECO:0000313" key="4">
    <source>
        <dbReference type="Proteomes" id="UP000661025"/>
    </source>
</evidence>
<dbReference type="Pfam" id="PF10935">
    <property type="entry name" value="DUF2637"/>
    <property type="match status" value="1"/>
</dbReference>
<keyword evidence="2" id="KW-0812">Transmembrane</keyword>
<sequence length="283" mass="29453">MTTLSTPTHRDHRPDGGRPMTTKQAAERYALIAAGVVIVALTASGFWLSYAHLAEVAGQHGLKSSPVRQWAWPATLDAFIVAGELLMLRAGLRRVTDGWAIALTATGSVGSIALNVAGVSGTGKASAVPLLDYVVAAVPPTAALLAFGVLMRQIHQLVDQPAGHPDAASVQAPVRPVTGAAEPSTEPVRPTEPPAAGSVQPTEPPPEVSESKPRGGRPPKATLAELVAIGRIALAEHGTLSRSLLRKAVKDRDLTISSRRQTEVMETLRPDIEAAAKTAPSSG</sequence>
<evidence type="ECO:0000256" key="2">
    <source>
        <dbReference type="SAM" id="Phobius"/>
    </source>
</evidence>
<feature type="transmembrane region" description="Helical" evidence="2">
    <location>
        <begin position="70"/>
        <end position="87"/>
    </location>
</feature>
<reference evidence="3" key="1">
    <citation type="submission" date="2020-09" db="EMBL/GenBank/DDBJ databases">
        <title>Streptomyces canutascabiei sp. nov., which causes potato common scab and is distributed across the world.</title>
        <authorList>
            <person name="Nguyen H.P."/>
            <person name="Weisberg A.J."/>
            <person name="Chang J.H."/>
            <person name="Clarke C.R."/>
        </authorList>
    </citation>
    <scope>NUCLEOTIDE SEQUENCE</scope>
    <source>
        <strain evidence="3">ID-01-6.2a</strain>
    </source>
</reference>
<keyword evidence="2" id="KW-0472">Membrane</keyword>
<dbReference type="AlphaFoldDB" id="A0A927LD31"/>
<feature type="region of interest" description="Disordered" evidence="1">
    <location>
        <begin position="1"/>
        <end position="20"/>
    </location>
</feature>
<evidence type="ECO:0000313" key="3">
    <source>
        <dbReference type="EMBL" id="MBD9729700.1"/>
    </source>
</evidence>
<dbReference type="InterPro" id="IPR021235">
    <property type="entry name" value="DUF2637"/>
</dbReference>
<dbReference type="Proteomes" id="UP000661025">
    <property type="component" value="Unassembled WGS sequence"/>
</dbReference>
<feature type="region of interest" description="Disordered" evidence="1">
    <location>
        <begin position="178"/>
        <end position="219"/>
    </location>
</feature>
<keyword evidence="2" id="KW-1133">Transmembrane helix</keyword>
<name>A0A927LD31_9ACTN</name>
<accession>A0A927LD31</accession>
<feature type="transmembrane region" description="Helical" evidence="2">
    <location>
        <begin position="130"/>
        <end position="150"/>
    </location>
</feature>
<dbReference type="EMBL" id="JACYXT010000030">
    <property type="protein sequence ID" value="MBD9729700.1"/>
    <property type="molecule type" value="Genomic_DNA"/>
</dbReference>
<gene>
    <name evidence="3" type="ORF">IHE70_42320</name>
</gene>